<organism evidence="1 2">
    <name type="scientific">Cuscuta australis</name>
    <dbReference type="NCBI Taxonomy" id="267555"/>
    <lineage>
        <taxon>Eukaryota</taxon>
        <taxon>Viridiplantae</taxon>
        <taxon>Streptophyta</taxon>
        <taxon>Embryophyta</taxon>
        <taxon>Tracheophyta</taxon>
        <taxon>Spermatophyta</taxon>
        <taxon>Magnoliopsida</taxon>
        <taxon>eudicotyledons</taxon>
        <taxon>Gunneridae</taxon>
        <taxon>Pentapetalae</taxon>
        <taxon>asterids</taxon>
        <taxon>lamiids</taxon>
        <taxon>Solanales</taxon>
        <taxon>Convolvulaceae</taxon>
        <taxon>Cuscuteae</taxon>
        <taxon>Cuscuta</taxon>
        <taxon>Cuscuta subgen. Grammica</taxon>
        <taxon>Cuscuta sect. Cleistogrammica</taxon>
    </lineage>
</organism>
<evidence type="ECO:0000313" key="2">
    <source>
        <dbReference type="Proteomes" id="UP000249390"/>
    </source>
</evidence>
<comment type="caution">
    <text evidence="1">The sequence shown here is derived from an EMBL/GenBank/DDBJ whole genome shotgun (WGS) entry which is preliminary data.</text>
</comment>
<sequence length="410" mass="46619">MEELKKLQSMIGTMQSFGIIGSSGERDSSSIRFLADLALLLVEECCELKIETKCQLVLEHLPKFSRDFFEEASKCVSEKKSFQKPMNEDGNEAIRYTGTLCCDDKVGIGRKHMAVEDVALIGLDAIQNANSTLEDFCRSYFMFHGIDACQPQSIFKYLPILSFTESFIYQLDRVNEKLLQPPKRENTILYNKPCGGVDRLALKPFSIASDAFRPLVNLLDLQGLLTDRINEEFRNGIEYWSLESKLCFALASKMEISVTDVMLAIQLKSFDYRVLNLLLYQLRGEEVNELHMEFLSISEFLVEISDDLFDYEEDVLDNNFNILRMFVRIYGATAAPAILAKHITEAEEKYDSLLKALDPELSVTYQKRCEEATKEGGKKSGPPLGTWCIPHVIADEDIYWSSVLSSEPFI</sequence>
<protein>
    <submittedName>
        <fullName evidence="1">Uncharacterized protein</fullName>
    </submittedName>
</protein>
<name>A0A328E4U1_9ASTE</name>
<accession>A0A328E4U1</accession>
<dbReference type="PANTHER" id="PTHR35754:SF2">
    <property type="entry name" value="ATP SYNTHASE SUBUNIT B"/>
    <property type="match status" value="1"/>
</dbReference>
<keyword evidence="2" id="KW-1185">Reference proteome</keyword>
<reference evidence="1 2" key="1">
    <citation type="submission" date="2018-06" db="EMBL/GenBank/DDBJ databases">
        <title>The Genome of Cuscuta australis (Dodder) Provides Insight into the Evolution of Plant Parasitism.</title>
        <authorList>
            <person name="Liu H."/>
        </authorList>
    </citation>
    <scope>NUCLEOTIDE SEQUENCE [LARGE SCALE GENOMIC DNA]</scope>
    <source>
        <strain evidence="2">cv. Yunnan</strain>
        <tissue evidence="1">Vines</tissue>
    </source>
</reference>
<gene>
    <name evidence="1" type="ORF">DM860_016220</name>
</gene>
<dbReference type="AlphaFoldDB" id="A0A328E4U1"/>
<dbReference type="EMBL" id="NQVE01000028">
    <property type="protein sequence ID" value="RAL52985.1"/>
    <property type="molecule type" value="Genomic_DNA"/>
</dbReference>
<proteinExistence type="predicted"/>
<evidence type="ECO:0000313" key="1">
    <source>
        <dbReference type="EMBL" id="RAL52985.1"/>
    </source>
</evidence>
<dbReference type="Proteomes" id="UP000249390">
    <property type="component" value="Unassembled WGS sequence"/>
</dbReference>
<dbReference type="PANTHER" id="PTHR35754">
    <property type="entry name" value="ATP SYNTHASE SUBUNIT B"/>
    <property type="match status" value="1"/>
</dbReference>